<comment type="caution">
    <text evidence="2">The sequence shown here is derived from an EMBL/GenBank/DDBJ whole genome shotgun (WGS) entry which is preliminary data.</text>
</comment>
<dbReference type="AlphaFoldDB" id="A0AAV7WG60"/>
<dbReference type="EMBL" id="JANPWB010000002">
    <property type="protein sequence ID" value="KAJ1211260.1"/>
    <property type="molecule type" value="Genomic_DNA"/>
</dbReference>
<dbReference type="Proteomes" id="UP001066276">
    <property type="component" value="Chromosome 1_2"/>
</dbReference>
<proteinExistence type="predicted"/>
<accession>A0AAV7WG60</accession>
<organism evidence="2 3">
    <name type="scientific">Pleurodeles waltl</name>
    <name type="common">Iberian ribbed newt</name>
    <dbReference type="NCBI Taxonomy" id="8319"/>
    <lineage>
        <taxon>Eukaryota</taxon>
        <taxon>Metazoa</taxon>
        <taxon>Chordata</taxon>
        <taxon>Craniata</taxon>
        <taxon>Vertebrata</taxon>
        <taxon>Euteleostomi</taxon>
        <taxon>Amphibia</taxon>
        <taxon>Batrachia</taxon>
        <taxon>Caudata</taxon>
        <taxon>Salamandroidea</taxon>
        <taxon>Salamandridae</taxon>
        <taxon>Pleurodelinae</taxon>
        <taxon>Pleurodeles</taxon>
    </lineage>
</organism>
<reference evidence="2" key="1">
    <citation type="journal article" date="2022" name="bioRxiv">
        <title>Sequencing and chromosome-scale assembly of the giantPleurodeles waltlgenome.</title>
        <authorList>
            <person name="Brown T."/>
            <person name="Elewa A."/>
            <person name="Iarovenko S."/>
            <person name="Subramanian E."/>
            <person name="Araus A.J."/>
            <person name="Petzold A."/>
            <person name="Susuki M."/>
            <person name="Suzuki K.-i.T."/>
            <person name="Hayashi T."/>
            <person name="Toyoda A."/>
            <person name="Oliveira C."/>
            <person name="Osipova E."/>
            <person name="Leigh N.D."/>
            <person name="Simon A."/>
            <person name="Yun M.H."/>
        </authorList>
    </citation>
    <scope>NUCLEOTIDE SEQUENCE</scope>
    <source>
        <strain evidence="2">20211129_DDA</strain>
        <tissue evidence="2">Liver</tissue>
    </source>
</reference>
<gene>
    <name evidence="2" type="ORF">NDU88_006621</name>
</gene>
<feature type="region of interest" description="Disordered" evidence="1">
    <location>
        <begin position="57"/>
        <end position="80"/>
    </location>
</feature>
<evidence type="ECO:0000256" key="1">
    <source>
        <dbReference type="SAM" id="MobiDB-lite"/>
    </source>
</evidence>
<evidence type="ECO:0000313" key="3">
    <source>
        <dbReference type="Proteomes" id="UP001066276"/>
    </source>
</evidence>
<sequence length="80" mass="9271">MPEERIAKCELPSTRVNHGRVVRWLLASLPGDGYRCWDWLVPPRAQMPDEVYTRLRVHTPQGQDETTRRMGSGRDSSVEH</sequence>
<protein>
    <submittedName>
        <fullName evidence="2">Uncharacterized protein</fullName>
    </submittedName>
</protein>
<evidence type="ECO:0000313" key="2">
    <source>
        <dbReference type="EMBL" id="KAJ1211260.1"/>
    </source>
</evidence>
<name>A0AAV7WG60_PLEWA</name>
<keyword evidence="3" id="KW-1185">Reference proteome</keyword>